<dbReference type="RefSeq" id="WP_306041189.1">
    <property type="nucleotide sequence ID" value="NZ_CP132306.1"/>
</dbReference>
<organism evidence="1 2">
    <name type="scientific">Shinella sumterensis</name>
    <dbReference type="NCBI Taxonomy" id="1967501"/>
    <lineage>
        <taxon>Bacteria</taxon>
        <taxon>Pseudomonadati</taxon>
        <taxon>Pseudomonadota</taxon>
        <taxon>Alphaproteobacteria</taxon>
        <taxon>Hyphomicrobiales</taxon>
        <taxon>Rhizobiaceae</taxon>
        <taxon>Shinella</taxon>
    </lineage>
</organism>
<geneLocation type="plasmid" evidence="1 2">
    <name>unnamed4</name>
</geneLocation>
<gene>
    <name evidence="1" type="ORF">Q9313_26785</name>
</gene>
<sequence length="179" mass="19438">MKATQSTTATAIAAFIPPTRLAVADNGDIVDRESMFMRFGCKARTVALASLAQGMAHLGPGDVPETIVFAMTHDEDPTDLLNRYRAMVRQDERARTLETFANDHCAIRPGDVFFAFFGEAREGEISDRLYEQVILERKEAQVALMKVGEEVRAIANAATDELVNGLSAAGMAAVFDNGP</sequence>
<dbReference type="EMBL" id="CP132306">
    <property type="protein sequence ID" value="WLS01005.1"/>
    <property type="molecule type" value="Genomic_DNA"/>
</dbReference>
<keyword evidence="1" id="KW-0614">Plasmid</keyword>
<accession>A0AA50CUU8</accession>
<name>A0AA50CUU8_9HYPH</name>
<evidence type="ECO:0000313" key="1">
    <source>
        <dbReference type="EMBL" id="WLS01005.1"/>
    </source>
</evidence>
<dbReference type="AlphaFoldDB" id="A0AA50CUU8"/>
<dbReference type="Proteomes" id="UP001234585">
    <property type="component" value="Plasmid unnamed4"/>
</dbReference>
<protein>
    <submittedName>
        <fullName evidence="1">Uncharacterized protein</fullName>
    </submittedName>
</protein>
<proteinExistence type="predicted"/>
<evidence type="ECO:0000313" key="2">
    <source>
        <dbReference type="Proteomes" id="UP001234585"/>
    </source>
</evidence>
<keyword evidence="2" id="KW-1185">Reference proteome</keyword>
<reference evidence="1 2" key="1">
    <citation type="submission" date="2023-08" db="EMBL/GenBank/DDBJ databases">
        <title>Pathogen: clinical or host-associated sample.</title>
        <authorList>
            <person name="Hergert J."/>
            <person name="Casey R."/>
            <person name="Wagner J."/>
            <person name="Young E.L."/>
            <person name="Oakeson K.F."/>
        </authorList>
    </citation>
    <scope>NUCLEOTIDE SEQUENCE [LARGE SCALE GENOMIC DNA]</scope>
    <source>
        <strain evidence="1 2">1760953</strain>
        <plasmid evidence="1 2">unnamed4</plasmid>
    </source>
</reference>